<sequence>MSVRRVNGVQLSDGVLLTRHAENRIHDAMKQARALERNPGIMYEDAVYVIGWLDGVRWLVGEMSRVTLALAQHPLVKEIDRRLPDPEYVRAEDILATVVSPVAGDDAEEANP</sequence>
<reference evidence="1" key="1">
    <citation type="submission" date="2022-03" db="EMBL/GenBank/DDBJ databases">
        <title>Complete genome sequence of Caldinitratiruptor microaerophilus.</title>
        <authorList>
            <person name="Mukaiyama R."/>
            <person name="Nishiyama T."/>
            <person name="Ueda K."/>
        </authorList>
    </citation>
    <scope>NUCLEOTIDE SEQUENCE</scope>
    <source>
        <strain evidence="1">JCM 16183</strain>
    </source>
</reference>
<dbReference type="AlphaFoldDB" id="A0AA35CM80"/>
<dbReference type="EMBL" id="AP025628">
    <property type="protein sequence ID" value="BDG59906.1"/>
    <property type="molecule type" value="Genomic_DNA"/>
</dbReference>
<gene>
    <name evidence="1" type="ORF">caldi_09960</name>
</gene>
<keyword evidence="2" id="KW-1185">Reference proteome</keyword>
<name>A0AA35CM80_9FIRM</name>
<dbReference type="KEGG" id="cmic:caldi_09960"/>
<accession>A0AA35CM80</accession>
<organism evidence="1 2">
    <name type="scientific">Caldinitratiruptor microaerophilus</name>
    <dbReference type="NCBI Taxonomy" id="671077"/>
    <lineage>
        <taxon>Bacteria</taxon>
        <taxon>Bacillati</taxon>
        <taxon>Bacillota</taxon>
        <taxon>Clostridia</taxon>
        <taxon>Eubacteriales</taxon>
        <taxon>Symbiobacteriaceae</taxon>
        <taxon>Caldinitratiruptor</taxon>
    </lineage>
</organism>
<protein>
    <submittedName>
        <fullName evidence="1">Uncharacterized protein</fullName>
    </submittedName>
</protein>
<evidence type="ECO:0000313" key="2">
    <source>
        <dbReference type="Proteomes" id="UP001163687"/>
    </source>
</evidence>
<proteinExistence type="predicted"/>
<dbReference type="Proteomes" id="UP001163687">
    <property type="component" value="Chromosome"/>
</dbReference>
<evidence type="ECO:0000313" key="1">
    <source>
        <dbReference type="EMBL" id="BDG59906.1"/>
    </source>
</evidence>
<dbReference type="RefSeq" id="WP_264843986.1">
    <property type="nucleotide sequence ID" value="NZ_AP025628.1"/>
</dbReference>